<accession>A0A951U7W3</accession>
<evidence type="ECO:0000313" key="2">
    <source>
        <dbReference type="Proteomes" id="UP000753908"/>
    </source>
</evidence>
<reference evidence="1" key="2">
    <citation type="journal article" date="2022" name="Microbiol. Resour. Announc.">
        <title>Metagenome Sequencing to Explore Phylogenomics of Terrestrial Cyanobacteria.</title>
        <authorList>
            <person name="Ward R.D."/>
            <person name="Stajich J.E."/>
            <person name="Johansen J.R."/>
            <person name="Huntemann M."/>
            <person name="Clum A."/>
            <person name="Foster B."/>
            <person name="Foster B."/>
            <person name="Roux S."/>
            <person name="Palaniappan K."/>
            <person name="Varghese N."/>
            <person name="Mukherjee S."/>
            <person name="Reddy T.B.K."/>
            <person name="Daum C."/>
            <person name="Copeland A."/>
            <person name="Chen I.A."/>
            <person name="Ivanova N.N."/>
            <person name="Kyrpides N.C."/>
            <person name="Shapiro N."/>
            <person name="Eloe-Fadrosh E.A."/>
            <person name="Pietrasiak N."/>
        </authorList>
    </citation>
    <scope>NUCLEOTIDE SEQUENCE</scope>
    <source>
        <strain evidence="1">CPER-KK1</strain>
    </source>
</reference>
<evidence type="ECO:0000313" key="1">
    <source>
        <dbReference type="EMBL" id="MBW4543120.1"/>
    </source>
</evidence>
<name>A0A951U7W3_9CYAN</name>
<protein>
    <submittedName>
        <fullName evidence="1">Uncharacterized protein</fullName>
    </submittedName>
</protein>
<comment type="caution">
    <text evidence="1">The sequence shown here is derived from an EMBL/GenBank/DDBJ whole genome shotgun (WGS) entry which is preliminary data.</text>
</comment>
<proteinExistence type="predicted"/>
<dbReference type="AlphaFoldDB" id="A0A951U7W3"/>
<dbReference type="EMBL" id="JAHHIF010000002">
    <property type="protein sequence ID" value="MBW4543120.1"/>
    <property type="molecule type" value="Genomic_DNA"/>
</dbReference>
<organism evidence="1 2">
    <name type="scientific">Symplocastrum torsivum CPER-KK1</name>
    <dbReference type="NCBI Taxonomy" id="450513"/>
    <lineage>
        <taxon>Bacteria</taxon>
        <taxon>Bacillati</taxon>
        <taxon>Cyanobacteriota</taxon>
        <taxon>Cyanophyceae</taxon>
        <taxon>Oscillatoriophycideae</taxon>
        <taxon>Oscillatoriales</taxon>
        <taxon>Microcoleaceae</taxon>
        <taxon>Symplocastrum</taxon>
    </lineage>
</organism>
<sequence length="69" mass="7827">MNPSLIATPKFTRNQRIRFAGSLGKIKSYQPGSNTWTYVVEMEMEQNPDFDRVGNEASILLDEADINGY</sequence>
<gene>
    <name evidence="1" type="ORF">KME25_01525</name>
</gene>
<reference evidence="1" key="1">
    <citation type="submission" date="2021-05" db="EMBL/GenBank/DDBJ databases">
        <authorList>
            <person name="Pietrasiak N."/>
            <person name="Ward R."/>
            <person name="Stajich J.E."/>
            <person name="Kurbessoian T."/>
        </authorList>
    </citation>
    <scope>NUCLEOTIDE SEQUENCE</scope>
    <source>
        <strain evidence="1">CPER-KK1</strain>
    </source>
</reference>
<dbReference type="Proteomes" id="UP000753908">
    <property type="component" value="Unassembled WGS sequence"/>
</dbReference>